<dbReference type="AlphaFoldDB" id="A0AAD7NMH4"/>
<protein>
    <submittedName>
        <fullName evidence="1">Uncharacterized protein</fullName>
    </submittedName>
</protein>
<dbReference type="EMBL" id="JARKIB010000022">
    <property type="protein sequence ID" value="KAJ7767202.1"/>
    <property type="molecule type" value="Genomic_DNA"/>
</dbReference>
<feature type="non-terminal residue" evidence="1">
    <location>
        <position position="1"/>
    </location>
</feature>
<comment type="caution">
    <text evidence="1">The sequence shown here is derived from an EMBL/GenBank/DDBJ whole genome shotgun (WGS) entry which is preliminary data.</text>
</comment>
<evidence type="ECO:0000313" key="2">
    <source>
        <dbReference type="Proteomes" id="UP001215598"/>
    </source>
</evidence>
<name>A0AAD7NMH4_9AGAR</name>
<reference evidence="1" key="1">
    <citation type="submission" date="2023-03" db="EMBL/GenBank/DDBJ databases">
        <title>Massive genome expansion in bonnet fungi (Mycena s.s.) driven by repeated elements and novel gene families across ecological guilds.</title>
        <authorList>
            <consortium name="Lawrence Berkeley National Laboratory"/>
            <person name="Harder C.B."/>
            <person name="Miyauchi S."/>
            <person name="Viragh M."/>
            <person name="Kuo A."/>
            <person name="Thoen E."/>
            <person name="Andreopoulos B."/>
            <person name="Lu D."/>
            <person name="Skrede I."/>
            <person name="Drula E."/>
            <person name="Henrissat B."/>
            <person name="Morin E."/>
            <person name="Kohler A."/>
            <person name="Barry K."/>
            <person name="LaButti K."/>
            <person name="Morin E."/>
            <person name="Salamov A."/>
            <person name="Lipzen A."/>
            <person name="Mereny Z."/>
            <person name="Hegedus B."/>
            <person name="Baldrian P."/>
            <person name="Stursova M."/>
            <person name="Weitz H."/>
            <person name="Taylor A."/>
            <person name="Grigoriev I.V."/>
            <person name="Nagy L.G."/>
            <person name="Martin F."/>
            <person name="Kauserud H."/>
        </authorList>
    </citation>
    <scope>NUCLEOTIDE SEQUENCE</scope>
    <source>
        <strain evidence="1">CBHHK182m</strain>
    </source>
</reference>
<keyword evidence="2" id="KW-1185">Reference proteome</keyword>
<organism evidence="1 2">
    <name type="scientific">Mycena metata</name>
    <dbReference type="NCBI Taxonomy" id="1033252"/>
    <lineage>
        <taxon>Eukaryota</taxon>
        <taxon>Fungi</taxon>
        <taxon>Dikarya</taxon>
        <taxon>Basidiomycota</taxon>
        <taxon>Agaricomycotina</taxon>
        <taxon>Agaricomycetes</taxon>
        <taxon>Agaricomycetidae</taxon>
        <taxon>Agaricales</taxon>
        <taxon>Marasmiineae</taxon>
        <taxon>Mycenaceae</taxon>
        <taxon>Mycena</taxon>
    </lineage>
</organism>
<evidence type="ECO:0000313" key="1">
    <source>
        <dbReference type="EMBL" id="KAJ7767202.1"/>
    </source>
</evidence>
<feature type="non-terminal residue" evidence="1">
    <location>
        <position position="147"/>
    </location>
</feature>
<gene>
    <name evidence="1" type="ORF">B0H16DRAFT_1216180</name>
</gene>
<accession>A0AAD7NMH4</accession>
<dbReference type="Proteomes" id="UP001215598">
    <property type="component" value="Unassembled WGS sequence"/>
</dbReference>
<sequence length="147" mass="16098">FLHLATADGPGLAMIDGLVSHTGAYGCRLFCPVKSRRKPHGSTHYPALLKPNNYAVAGCDHPDVSARNLPPSSPEEYLKALFTIIDAKNDNQHAKRRLGTGIAKPTLFSALPRTFPVPQCFGANIMHLILNIFELFTSLWRGTINCD</sequence>
<proteinExistence type="predicted"/>